<evidence type="ECO:0000313" key="1">
    <source>
        <dbReference type="EMBL" id="KWX03194.1"/>
    </source>
</evidence>
<gene>
    <name evidence="1" type="ORF">LI90_4245</name>
    <name evidence="2" type="ORF">LI90_4320</name>
</gene>
<evidence type="ECO:0000313" key="2">
    <source>
        <dbReference type="EMBL" id="KWX03269.1"/>
    </source>
</evidence>
<dbReference type="EMBL" id="LAXD01000001">
    <property type="protein sequence ID" value="KWX03269.1"/>
    <property type="molecule type" value="Genomic_DNA"/>
</dbReference>
<dbReference type="PATRIC" id="fig|1469144.10.peg.4555"/>
<organism evidence="1 3">
    <name type="scientific">Carbonactinospora thermoautotrophica</name>
    <dbReference type="NCBI Taxonomy" id="1469144"/>
    <lineage>
        <taxon>Bacteria</taxon>
        <taxon>Bacillati</taxon>
        <taxon>Actinomycetota</taxon>
        <taxon>Actinomycetes</taxon>
        <taxon>Kitasatosporales</taxon>
        <taxon>Carbonactinosporaceae</taxon>
        <taxon>Carbonactinospora</taxon>
    </lineage>
</organism>
<keyword evidence="3" id="KW-1185">Reference proteome</keyword>
<dbReference type="AlphaFoldDB" id="A0A132MZE0"/>
<dbReference type="STRING" id="1469144.LI90_4245"/>
<comment type="caution">
    <text evidence="1">The sequence shown here is derived from an EMBL/GenBank/DDBJ whole genome shotgun (WGS) entry which is preliminary data.</text>
</comment>
<dbReference type="EMBL" id="LAXD01000001">
    <property type="protein sequence ID" value="KWX03194.1"/>
    <property type="molecule type" value="Genomic_DNA"/>
</dbReference>
<reference evidence="1" key="1">
    <citation type="submission" date="2015-04" db="EMBL/GenBank/DDBJ databases">
        <title>Physiological reanalysis, assessment of diazotrophy, and genome sequences of multiple isolates of Streptomyces thermoautotrophicus.</title>
        <authorList>
            <person name="MacKellar D.C."/>
            <person name="Lieber L."/>
            <person name="Norman J."/>
            <person name="Bolger A."/>
            <person name="Tobin C."/>
            <person name="Murray J.W."/>
            <person name="Woodward J."/>
            <person name="Friesen M."/>
            <person name="Prell J."/>
        </authorList>
    </citation>
    <scope>NUCLEOTIDE SEQUENCE [LARGE SCALE GENOMIC DNA]</scope>
    <source>
        <strain evidence="1">H1</strain>
    </source>
</reference>
<proteinExistence type="predicted"/>
<protein>
    <submittedName>
        <fullName evidence="1">Uncharacterized protein</fullName>
    </submittedName>
</protein>
<accession>A0A132MZE0</accession>
<dbReference type="Proteomes" id="UP000070188">
    <property type="component" value="Unassembled WGS sequence"/>
</dbReference>
<sequence>MNSTTAYPGPGGFVFPRWRDYANHVQPVTGTAMISDGTGLLWI</sequence>
<evidence type="ECO:0000313" key="3">
    <source>
        <dbReference type="Proteomes" id="UP000070188"/>
    </source>
</evidence>
<name>A0A132MZE0_9ACTN</name>
<reference evidence="3" key="2">
    <citation type="submission" date="2015-04" db="EMBL/GenBank/DDBJ databases">
        <title>Physiological reanalysis, assessment of diazotrophy, and genome sequences of multiple isolates of Streptomyces thermoautotrophicus.</title>
        <authorList>
            <person name="MacKellar D.C."/>
            <person name="Lieber L."/>
            <person name="Norman J."/>
            <person name="Bolger A."/>
            <person name="Tobin C."/>
            <person name="Murray J.W."/>
            <person name="Chang R."/>
            <person name="Ford T."/>
            <person name="Nguyen P.Q."/>
            <person name="Woodward J."/>
            <person name="Permingeat H."/>
            <person name="Joshi N.S."/>
            <person name="Silver P.A."/>
            <person name="Usadel B."/>
            <person name="Rutherford A.W."/>
            <person name="Friesen M."/>
            <person name="Prell J."/>
        </authorList>
    </citation>
    <scope>NUCLEOTIDE SEQUENCE [LARGE SCALE GENOMIC DNA]</scope>
    <source>
        <strain evidence="3">H1</strain>
    </source>
</reference>